<gene>
    <name evidence="2" type="ORF">ARMOST_18047</name>
</gene>
<accession>A0A284S0P7</accession>
<proteinExistence type="predicted"/>
<evidence type="ECO:0000256" key="1">
    <source>
        <dbReference type="SAM" id="MobiDB-lite"/>
    </source>
</evidence>
<keyword evidence="3" id="KW-1185">Reference proteome</keyword>
<name>A0A284S0P7_ARMOS</name>
<dbReference type="EMBL" id="FUEG01000024">
    <property type="protein sequence ID" value="SJL14584.1"/>
    <property type="molecule type" value="Genomic_DNA"/>
</dbReference>
<reference evidence="3" key="1">
    <citation type="journal article" date="2017" name="Nat. Ecol. Evol.">
        <title>Genome expansion and lineage-specific genetic innovations in the forest pathogenic fungi Armillaria.</title>
        <authorList>
            <person name="Sipos G."/>
            <person name="Prasanna A.N."/>
            <person name="Walter M.C."/>
            <person name="O'Connor E."/>
            <person name="Balint B."/>
            <person name="Krizsan K."/>
            <person name="Kiss B."/>
            <person name="Hess J."/>
            <person name="Varga T."/>
            <person name="Slot J."/>
            <person name="Riley R."/>
            <person name="Boka B."/>
            <person name="Rigling D."/>
            <person name="Barry K."/>
            <person name="Lee J."/>
            <person name="Mihaltcheva S."/>
            <person name="LaButti K."/>
            <person name="Lipzen A."/>
            <person name="Waldron R."/>
            <person name="Moloney N.M."/>
            <person name="Sperisen C."/>
            <person name="Kredics L."/>
            <person name="Vagvoelgyi C."/>
            <person name="Patrignani A."/>
            <person name="Fitzpatrick D."/>
            <person name="Nagy I."/>
            <person name="Doyle S."/>
            <person name="Anderson J.B."/>
            <person name="Grigoriev I.V."/>
            <person name="Gueldener U."/>
            <person name="Muensterkoetter M."/>
            <person name="Nagy L.G."/>
        </authorList>
    </citation>
    <scope>NUCLEOTIDE SEQUENCE [LARGE SCALE GENOMIC DNA]</scope>
    <source>
        <strain evidence="3">C18/9</strain>
    </source>
</reference>
<organism evidence="2 3">
    <name type="scientific">Armillaria ostoyae</name>
    <name type="common">Armillaria root rot fungus</name>
    <dbReference type="NCBI Taxonomy" id="47428"/>
    <lineage>
        <taxon>Eukaryota</taxon>
        <taxon>Fungi</taxon>
        <taxon>Dikarya</taxon>
        <taxon>Basidiomycota</taxon>
        <taxon>Agaricomycotina</taxon>
        <taxon>Agaricomycetes</taxon>
        <taxon>Agaricomycetidae</taxon>
        <taxon>Agaricales</taxon>
        <taxon>Marasmiineae</taxon>
        <taxon>Physalacriaceae</taxon>
        <taxon>Armillaria</taxon>
    </lineage>
</organism>
<evidence type="ECO:0000313" key="3">
    <source>
        <dbReference type="Proteomes" id="UP000219338"/>
    </source>
</evidence>
<protein>
    <submittedName>
        <fullName evidence="2">Uncharacterized protein</fullName>
    </submittedName>
</protein>
<dbReference type="Proteomes" id="UP000219338">
    <property type="component" value="Unassembled WGS sequence"/>
</dbReference>
<dbReference type="AlphaFoldDB" id="A0A284S0P7"/>
<sequence length="51" mass="5207">MSGNAFSSAVDPERSKFGDIMPGLNALGQGMLQSSSRVALEALSAHDLQGG</sequence>
<feature type="region of interest" description="Disordered" evidence="1">
    <location>
        <begin position="1"/>
        <end position="20"/>
    </location>
</feature>
<evidence type="ECO:0000313" key="2">
    <source>
        <dbReference type="EMBL" id="SJL14584.1"/>
    </source>
</evidence>